<dbReference type="AlphaFoldDB" id="A0A381RG69"/>
<organism evidence="6">
    <name type="scientific">marine metagenome</name>
    <dbReference type="NCBI Taxonomy" id="408172"/>
    <lineage>
        <taxon>unclassified sequences</taxon>
        <taxon>metagenomes</taxon>
        <taxon>ecological metagenomes</taxon>
    </lineage>
</organism>
<evidence type="ECO:0000256" key="1">
    <source>
        <dbReference type="ARBA" id="ARBA00001974"/>
    </source>
</evidence>
<dbReference type="Pfam" id="PF01565">
    <property type="entry name" value="FAD_binding_4"/>
    <property type="match status" value="1"/>
</dbReference>
<evidence type="ECO:0000256" key="4">
    <source>
        <dbReference type="ARBA" id="ARBA00023002"/>
    </source>
</evidence>
<dbReference type="Gene3D" id="3.30.465.10">
    <property type="match status" value="1"/>
</dbReference>
<keyword evidence="2" id="KW-0285">Flavoprotein</keyword>
<dbReference type="InterPro" id="IPR004113">
    <property type="entry name" value="FAD-bd_oxidored_4_C"/>
</dbReference>
<dbReference type="InterPro" id="IPR016169">
    <property type="entry name" value="FAD-bd_PCMH_sub2"/>
</dbReference>
<dbReference type="GO" id="GO:0016491">
    <property type="term" value="F:oxidoreductase activity"/>
    <property type="evidence" value="ECO:0007669"/>
    <property type="project" value="UniProtKB-KW"/>
</dbReference>
<dbReference type="InterPro" id="IPR016166">
    <property type="entry name" value="FAD-bd_PCMH"/>
</dbReference>
<proteinExistence type="predicted"/>
<keyword evidence="4" id="KW-0560">Oxidoreductase</keyword>
<dbReference type="Pfam" id="PF02913">
    <property type="entry name" value="FAD-oxidase_C"/>
    <property type="match status" value="1"/>
</dbReference>
<comment type="cofactor">
    <cofactor evidence="1">
        <name>FAD</name>
        <dbReference type="ChEBI" id="CHEBI:57692"/>
    </cofactor>
</comment>
<dbReference type="InterPro" id="IPR016164">
    <property type="entry name" value="FAD-linked_Oxase-like_C"/>
</dbReference>
<dbReference type="PANTHER" id="PTHR11748">
    <property type="entry name" value="D-LACTATE DEHYDROGENASE"/>
    <property type="match status" value="1"/>
</dbReference>
<dbReference type="InterPro" id="IPR006094">
    <property type="entry name" value="Oxid_FAD_bind_N"/>
</dbReference>
<evidence type="ECO:0000313" key="6">
    <source>
        <dbReference type="EMBL" id="SUZ90730.1"/>
    </source>
</evidence>
<dbReference type="SUPFAM" id="SSF55103">
    <property type="entry name" value="FAD-linked oxidases, C-terminal domain"/>
    <property type="match status" value="1"/>
</dbReference>
<dbReference type="SUPFAM" id="SSF56176">
    <property type="entry name" value="FAD-binding/transporter-associated domain-like"/>
    <property type="match status" value="1"/>
</dbReference>
<reference evidence="6" key="1">
    <citation type="submission" date="2018-05" db="EMBL/GenBank/DDBJ databases">
        <authorList>
            <person name="Lanie J.A."/>
            <person name="Ng W.-L."/>
            <person name="Kazmierczak K.M."/>
            <person name="Andrzejewski T.M."/>
            <person name="Davidsen T.M."/>
            <person name="Wayne K.J."/>
            <person name="Tettelin H."/>
            <person name="Glass J.I."/>
            <person name="Rusch D."/>
            <person name="Podicherti R."/>
            <person name="Tsui H.-C.T."/>
            <person name="Winkler M.E."/>
        </authorList>
    </citation>
    <scope>NUCLEOTIDE SEQUENCE</scope>
</reference>
<dbReference type="PANTHER" id="PTHR11748:SF103">
    <property type="entry name" value="GLYCOLATE OXIDASE SUBUNIT GLCE"/>
    <property type="match status" value="1"/>
</dbReference>
<feature type="non-terminal residue" evidence="6">
    <location>
        <position position="1"/>
    </location>
</feature>
<evidence type="ECO:0000256" key="2">
    <source>
        <dbReference type="ARBA" id="ARBA00022630"/>
    </source>
</evidence>
<sequence length="423" mass="44645">VKAEELAALVAHEIGDEAVKVGTPESAVAGVTPSVVVCPEDSAGVSRILRLASDHRLGVLPTGAGTKLEWGTSPPRIDLLLSLCRLDAVVAHRQGDLTATVQAGASLRSVNNLLQRQNQWLPLDTSHPDLATVGGIVATNDSGPRRHRYGAPRDLILGVTFVRADGEVASAGGIVVKNVAGYDLSKLFTGSFGSLGVILEATFKLAPLPLESRTVVAKGLDSVTVRKAVSAVTASQLVPSSLEVQGPPFSLLARFEGSQHASERQAVEVVDLWHRCGVNSSILTGSAEVECWRNHHDIVWGTVGDVCRIGLLQTDIPAILDKFSILLRRHGSDGCVAGRAGIGVLHARLGTDAGVSRLIVEELRSMLASSGGYVVLLRGTPELRANIDAWGPLGDAKRVMAAVKQQFDQDGILSPGQWPTEEI</sequence>
<dbReference type="PROSITE" id="PS51387">
    <property type="entry name" value="FAD_PCMH"/>
    <property type="match status" value="1"/>
</dbReference>
<dbReference type="InterPro" id="IPR036318">
    <property type="entry name" value="FAD-bd_PCMH-like_sf"/>
</dbReference>
<feature type="domain" description="FAD-binding PCMH-type" evidence="5">
    <location>
        <begin position="29"/>
        <end position="208"/>
    </location>
</feature>
<dbReference type="EMBL" id="UINC01001918">
    <property type="protein sequence ID" value="SUZ90730.1"/>
    <property type="molecule type" value="Genomic_DNA"/>
</dbReference>
<gene>
    <name evidence="6" type="ORF">METZ01_LOCUS43584</name>
</gene>
<dbReference type="GO" id="GO:0071949">
    <property type="term" value="F:FAD binding"/>
    <property type="evidence" value="ECO:0007669"/>
    <property type="project" value="InterPro"/>
</dbReference>
<name>A0A381RG69_9ZZZZ</name>
<accession>A0A381RG69</accession>
<evidence type="ECO:0000259" key="5">
    <source>
        <dbReference type="PROSITE" id="PS51387"/>
    </source>
</evidence>
<evidence type="ECO:0000256" key="3">
    <source>
        <dbReference type="ARBA" id="ARBA00022827"/>
    </source>
</evidence>
<protein>
    <recommendedName>
        <fullName evidence="5">FAD-binding PCMH-type domain-containing protein</fullName>
    </recommendedName>
</protein>
<keyword evidence="3" id="KW-0274">FAD</keyword>